<dbReference type="EMBL" id="JAGPXD010000003">
    <property type="protein sequence ID" value="KAH7362614.1"/>
    <property type="molecule type" value="Genomic_DNA"/>
</dbReference>
<feature type="chain" id="PRO_5035423518" description="Secreted protein" evidence="1">
    <location>
        <begin position="23"/>
        <end position="94"/>
    </location>
</feature>
<comment type="caution">
    <text evidence="2">The sequence shown here is derived from an EMBL/GenBank/DDBJ whole genome shotgun (WGS) entry which is preliminary data.</text>
</comment>
<proteinExistence type="predicted"/>
<feature type="signal peptide" evidence="1">
    <location>
        <begin position="1"/>
        <end position="22"/>
    </location>
</feature>
<dbReference type="AlphaFoldDB" id="A0A8K0TDJ1"/>
<evidence type="ECO:0000256" key="1">
    <source>
        <dbReference type="SAM" id="SignalP"/>
    </source>
</evidence>
<evidence type="ECO:0008006" key="4">
    <source>
        <dbReference type="Google" id="ProtNLM"/>
    </source>
</evidence>
<sequence>MARDANVVLLVFFSTATAPVPAVERLSLINHQPNARQKGVVARLQTRPIMSSIAMKSQIHQTCSIIGVEAPKENGICARVKASRGRAMWKRREL</sequence>
<reference evidence="2" key="1">
    <citation type="journal article" date="2021" name="Nat. Commun.">
        <title>Genetic determinants of endophytism in the Arabidopsis root mycobiome.</title>
        <authorList>
            <person name="Mesny F."/>
            <person name="Miyauchi S."/>
            <person name="Thiergart T."/>
            <person name="Pickel B."/>
            <person name="Atanasova L."/>
            <person name="Karlsson M."/>
            <person name="Huettel B."/>
            <person name="Barry K.W."/>
            <person name="Haridas S."/>
            <person name="Chen C."/>
            <person name="Bauer D."/>
            <person name="Andreopoulos W."/>
            <person name="Pangilinan J."/>
            <person name="LaButti K."/>
            <person name="Riley R."/>
            <person name="Lipzen A."/>
            <person name="Clum A."/>
            <person name="Drula E."/>
            <person name="Henrissat B."/>
            <person name="Kohler A."/>
            <person name="Grigoriev I.V."/>
            <person name="Martin F.M."/>
            <person name="Hacquard S."/>
        </authorList>
    </citation>
    <scope>NUCLEOTIDE SEQUENCE</scope>
    <source>
        <strain evidence="2">MPI-CAGE-AT-0016</strain>
    </source>
</reference>
<dbReference type="Proteomes" id="UP000813385">
    <property type="component" value="Unassembled WGS sequence"/>
</dbReference>
<protein>
    <recommendedName>
        <fullName evidence="4">Secreted protein</fullName>
    </recommendedName>
</protein>
<evidence type="ECO:0000313" key="3">
    <source>
        <dbReference type="Proteomes" id="UP000813385"/>
    </source>
</evidence>
<name>A0A8K0TDJ1_9PEZI</name>
<evidence type="ECO:0000313" key="2">
    <source>
        <dbReference type="EMBL" id="KAH7362614.1"/>
    </source>
</evidence>
<keyword evidence="3" id="KW-1185">Reference proteome</keyword>
<accession>A0A8K0TDJ1</accession>
<organism evidence="2 3">
    <name type="scientific">Plectosphaerella cucumerina</name>
    <dbReference type="NCBI Taxonomy" id="40658"/>
    <lineage>
        <taxon>Eukaryota</taxon>
        <taxon>Fungi</taxon>
        <taxon>Dikarya</taxon>
        <taxon>Ascomycota</taxon>
        <taxon>Pezizomycotina</taxon>
        <taxon>Sordariomycetes</taxon>
        <taxon>Hypocreomycetidae</taxon>
        <taxon>Glomerellales</taxon>
        <taxon>Plectosphaerellaceae</taxon>
        <taxon>Plectosphaerella</taxon>
    </lineage>
</organism>
<keyword evidence="1" id="KW-0732">Signal</keyword>
<gene>
    <name evidence="2" type="ORF">B0T11DRAFT_86006</name>
</gene>